<gene>
    <name evidence="2" type="ORF">N0B16_12770</name>
</gene>
<protein>
    <recommendedName>
        <fullName evidence="4">Guanylate cyclase domain-containing protein</fullName>
    </recommendedName>
</protein>
<dbReference type="InterPro" id="IPR029787">
    <property type="entry name" value="Nucleotide_cyclase"/>
</dbReference>
<dbReference type="Proteomes" id="UP001208114">
    <property type="component" value="Unassembled WGS sequence"/>
</dbReference>
<keyword evidence="3" id="KW-1185">Reference proteome</keyword>
<evidence type="ECO:0000256" key="1">
    <source>
        <dbReference type="SAM" id="Coils"/>
    </source>
</evidence>
<sequence length="287" mass="33198">MNTFKEFKFERKKGIVWVCDVIKSSSYLNSNDSVDDIEEYLPRLYWTANNLVNSFGGTFIKWTGDGFLAWFDVDLDRNKRKIANKVFKAAWHLTFLNNVTQLGVKPQNKFGIRHGVTYEKDGLLFEIQEHGDNQSLDLIGRAVVLAFRLSGIQAKFPSIVTEKEIISENSSYCKFINWNPTENDILKFFKGEKLGIEEIMISSDKVAENNSENIEHLKKRLNNLINEVDNNISTDKEIEECLLKFLELMKSGPNWCNDVINLELEFNKKMLETLKETKTFLISDKNS</sequence>
<dbReference type="Gene3D" id="3.30.70.1230">
    <property type="entry name" value="Nucleotide cyclase"/>
    <property type="match status" value="1"/>
</dbReference>
<feature type="coiled-coil region" evidence="1">
    <location>
        <begin position="207"/>
        <end position="234"/>
    </location>
</feature>
<dbReference type="EMBL" id="JAOTEN010000004">
    <property type="protein sequence ID" value="MCU7615312.1"/>
    <property type="molecule type" value="Genomic_DNA"/>
</dbReference>
<evidence type="ECO:0000313" key="2">
    <source>
        <dbReference type="EMBL" id="MCU7615312.1"/>
    </source>
</evidence>
<evidence type="ECO:0008006" key="4">
    <source>
        <dbReference type="Google" id="ProtNLM"/>
    </source>
</evidence>
<proteinExistence type="predicted"/>
<evidence type="ECO:0000313" key="3">
    <source>
        <dbReference type="Proteomes" id="UP001208114"/>
    </source>
</evidence>
<organism evidence="2 3">
    <name type="scientific">Chryseobacterium gilvum</name>
    <dbReference type="NCBI Taxonomy" id="2976534"/>
    <lineage>
        <taxon>Bacteria</taxon>
        <taxon>Pseudomonadati</taxon>
        <taxon>Bacteroidota</taxon>
        <taxon>Flavobacteriia</taxon>
        <taxon>Flavobacteriales</taxon>
        <taxon>Weeksellaceae</taxon>
        <taxon>Chryseobacterium group</taxon>
        <taxon>Chryseobacterium</taxon>
    </lineage>
</organism>
<comment type="caution">
    <text evidence="2">The sequence shown here is derived from an EMBL/GenBank/DDBJ whole genome shotgun (WGS) entry which is preliminary data.</text>
</comment>
<dbReference type="RefSeq" id="WP_262991333.1">
    <property type="nucleotide sequence ID" value="NZ_JAOTEN010000004.1"/>
</dbReference>
<name>A0ABT2VZA3_9FLAO</name>
<keyword evidence="1" id="KW-0175">Coiled coil</keyword>
<dbReference type="SUPFAM" id="SSF55073">
    <property type="entry name" value="Nucleotide cyclase"/>
    <property type="match status" value="1"/>
</dbReference>
<accession>A0ABT2VZA3</accession>
<reference evidence="3" key="1">
    <citation type="submission" date="2023-07" db="EMBL/GenBank/DDBJ databases">
        <title>Chryseobacterium sp. GMJ5 Genome sequencing and assembly.</title>
        <authorList>
            <person name="Jung Y."/>
        </authorList>
    </citation>
    <scope>NUCLEOTIDE SEQUENCE [LARGE SCALE GENOMIC DNA]</scope>
    <source>
        <strain evidence="3">GMJ5</strain>
    </source>
</reference>